<protein>
    <submittedName>
        <fullName evidence="2">Uncharacterized protein</fullName>
    </submittedName>
</protein>
<evidence type="ECO:0000256" key="1">
    <source>
        <dbReference type="SAM" id="MobiDB-lite"/>
    </source>
</evidence>
<reference evidence="2 3" key="1">
    <citation type="submission" date="2015-09" db="EMBL/GenBank/DDBJ databases">
        <authorList>
            <consortium name="Pathogen Informatics"/>
        </authorList>
    </citation>
    <scope>NUCLEOTIDE SEQUENCE [LARGE SCALE GENOMIC DNA]</scope>
    <source>
        <strain evidence="2 3">2789STDY5608854</strain>
    </source>
</reference>
<sequence>MGGEQSLEGGELGPGGQGAEEKQVGGLLKAEAALTDKAVDQLLHVDTTVHQLAGGGNPLAVLDVIAHDVADLGHPGHDAGAVGVAQAPLDAVALIKGRVDLVMLLVLRA</sequence>
<accession>A0A174LSJ8</accession>
<feature type="region of interest" description="Disordered" evidence="1">
    <location>
        <begin position="1"/>
        <end position="23"/>
    </location>
</feature>
<dbReference type="EMBL" id="CYZT01000298">
    <property type="protein sequence ID" value="CUP25726.1"/>
    <property type="molecule type" value="Genomic_DNA"/>
</dbReference>
<evidence type="ECO:0000313" key="2">
    <source>
        <dbReference type="EMBL" id="CUP25726.1"/>
    </source>
</evidence>
<name>A0A174LSJ8_FLAPL</name>
<dbReference type="AlphaFoldDB" id="A0A174LSJ8"/>
<organism evidence="2 3">
    <name type="scientific">Flavonifractor plautii</name>
    <name type="common">Fusobacterium plautii</name>
    <dbReference type="NCBI Taxonomy" id="292800"/>
    <lineage>
        <taxon>Bacteria</taxon>
        <taxon>Bacillati</taxon>
        <taxon>Bacillota</taxon>
        <taxon>Clostridia</taxon>
        <taxon>Eubacteriales</taxon>
        <taxon>Oscillospiraceae</taxon>
        <taxon>Flavonifractor</taxon>
    </lineage>
</organism>
<evidence type="ECO:0000313" key="3">
    <source>
        <dbReference type="Proteomes" id="UP000095746"/>
    </source>
</evidence>
<dbReference type="Proteomes" id="UP000095746">
    <property type="component" value="Unassembled WGS sequence"/>
</dbReference>
<proteinExistence type="predicted"/>
<gene>
    <name evidence="2" type="ORF">ERS852411_02897</name>
</gene>